<proteinExistence type="predicted"/>
<name>A0A1I1DHU8_BREAD</name>
<evidence type="ECO:0000313" key="1">
    <source>
        <dbReference type="EMBL" id="SFB74491.1"/>
    </source>
</evidence>
<evidence type="ECO:0000313" key="2">
    <source>
        <dbReference type="Proteomes" id="UP000240042"/>
    </source>
</evidence>
<organism evidence="1 2">
    <name type="scientific">Brevinema andersonii</name>
    <dbReference type="NCBI Taxonomy" id="34097"/>
    <lineage>
        <taxon>Bacteria</taxon>
        <taxon>Pseudomonadati</taxon>
        <taxon>Spirochaetota</taxon>
        <taxon>Spirochaetia</taxon>
        <taxon>Brevinematales</taxon>
        <taxon>Brevinemataceae</taxon>
        <taxon>Brevinema</taxon>
    </lineage>
</organism>
<reference evidence="2" key="1">
    <citation type="submission" date="2016-10" db="EMBL/GenBank/DDBJ databases">
        <authorList>
            <person name="Varghese N."/>
            <person name="Submissions S."/>
        </authorList>
    </citation>
    <scope>NUCLEOTIDE SEQUENCE [LARGE SCALE GENOMIC DNA]</scope>
    <source>
        <strain evidence="2">ATCC 43811</strain>
    </source>
</reference>
<dbReference type="RefSeq" id="WP_092318389.1">
    <property type="nucleotide sequence ID" value="NZ_FOKY01000002.1"/>
</dbReference>
<protein>
    <submittedName>
        <fullName evidence="1">Uncharacterized protein</fullName>
    </submittedName>
</protein>
<dbReference type="STRING" id="34097.SAMN02745150_00552"/>
<dbReference type="Proteomes" id="UP000240042">
    <property type="component" value="Unassembled WGS sequence"/>
</dbReference>
<dbReference type="AlphaFoldDB" id="A0A1I1DHU8"/>
<sequence length="277" mass="31371">MGIEYYDDPVFEKLRLKVAHAASEAEVLNELKQKKLFNWESESTSEIPSRVLNTVAQGPAGRSIVKTTLFSDTSSSVSSITIPNAYNWKETIQMDFDVQNLTAKIIEVNNKISNTASYKIKMIEDESEIAGIFQLSGTGLLNGMYFYLQITNTANIAGLLSMNLSQTDVKDSSKSIPVPYQDRLKAQQPHRVVINLEKRGISWLDIQEDGYYHNLKITNYSFNSQNRTVRIKIITNSTPMISSYKLTITSNKSEDFGVFKLEKTSILYPREQLLIMI</sequence>
<keyword evidence="2" id="KW-1185">Reference proteome</keyword>
<accession>A0A1I1DHU8</accession>
<gene>
    <name evidence="1" type="ORF">SAMN02745150_00552</name>
</gene>
<dbReference type="EMBL" id="FOKY01000002">
    <property type="protein sequence ID" value="SFB74491.1"/>
    <property type="molecule type" value="Genomic_DNA"/>
</dbReference>